<dbReference type="AlphaFoldDB" id="A0AAJ5NRU3"/>
<dbReference type="Gene3D" id="2.40.50.140">
    <property type="entry name" value="Nucleic acid-binding proteins"/>
    <property type="match status" value="1"/>
</dbReference>
<dbReference type="GO" id="GO:0009295">
    <property type="term" value="C:nucleoid"/>
    <property type="evidence" value="ECO:0007669"/>
    <property type="project" value="TreeGrafter"/>
</dbReference>
<evidence type="ECO:0000256" key="4">
    <source>
        <dbReference type="SAM" id="MobiDB-lite"/>
    </source>
</evidence>
<reference evidence="5 7" key="1">
    <citation type="submission" date="2017-10" db="EMBL/GenBank/DDBJ databases">
        <title>Genome-wide analysis of the first isolated strain mycoplasma dispar GS01.</title>
        <authorList>
            <person name="Hao H."/>
            <person name="Chen S."/>
            <person name="Zhao P."/>
            <person name="Chu Y."/>
            <person name="Liu Y."/>
        </authorList>
    </citation>
    <scope>NUCLEOTIDE SEQUENCE [LARGE SCALE GENOMIC DNA]</scope>
    <source>
        <strain evidence="5 7">GS01</strain>
    </source>
</reference>
<evidence type="ECO:0000256" key="2">
    <source>
        <dbReference type="PROSITE-ProRule" id="PRU00252"/>
    </source>
</evidence>
<dbReference type="NCBIfam" id="TIGR00621">
    <property type="entry name" value="ssb"/>
    <property type="match status" value="1"/>
</dbReference>
<dbReference type="EMBL" id="CP024161">
    <property type="protein sequence ID" value="ATP59641.1"/>
    <property type="molecule type" value="Genomic_DNA"/>
</dbReference>
<accession>A0AAJ5NRU3</accession>
<evidence type="ECO:0000313" key="6">
    <source>
        <dbReference type="EMBL" id="VEU61696.1"/>
    </source>
</evidence>
<dbReference type="PANTHER" id="PTHR10302">
    <property type="entry name" value="SINGLE-STRANDED DNA-BINDING PROTEIN"/>
    <property type="match status" value="1"/>
</dbReference>
<evidence type="ECO:0000313" key="7">
    <source>
        <dbReference type="Proteomes" id="UP000224629"/>
    </source>
</evidence>
<sequence length="179" mass="20585">MNKIILIGRVSSKPTFLTTKSNIPFIRFSLAVSRRRYSQDVEPITDFIPIVAWRQNATILDRSITVGSLIAIEGTLQGNRVMNNTNAYLTNYEVHIENFQLLETKDQLEMRRQKLAQRSTEPTFEAGFNDFEISEQKTSAKNQVNEKNQITESQDDFSNFNDSDDNPFADWDIDDLSPK</sequence>
<feature type="region of interest" description="Disordered" evidence="4">
    <location>
        <begin position="138"/>
        <end position="179"/>
    </location>
</feature>
<dbReference type="EMBL" id="LR214971">
    <property type="protein sequence ID" value="VEU61696.1"/>
    <property type="molecule type" value="Genomic_DNA"/>
</dbReference>
<evidence type="ECO:0000256" key="1">
    <source>
        <dbReference type="ARBA" id="ARBA00023125"/>
    </source>
</evidence>
<gene>
    <name evidence="6" type="primary">ssb</name>
    <name evidence="5" type="ORF">CSW10_01650</name>
    <name evidence="6" type="ORF">NCTC10125_00340</name>
</gene>
<dbReference type="KEGG" id="mds:MDIS_01745"/>
<dbReference type="PROSITE" id="PS50935">
    <property type="entry name" value="SSB"/>
    <property type="match status" value="1"/>
</dbReference>
<dbReference type="PANTHER" id="PTHR10302:SF27">
    <property type="entry name" value="SINGLE-STRANDED DNA-BINDING PROTEIN"/>
    <property type="match status" value="1"/>
</dbReference>
<reference evidence="6 8" key="2">
    <citation type="submission" date="2019-01" db="EMBL/GenBank/DDBJ databases">
        <authorList>
            <consortium name="Pathogen Informatics"/>
        </authorList>
    </citation>
    <scope>NUCLEOTIDE SEQUENCE [LARGE SCALE GENOMIC DNA]</scope>
    <source>
        <strain evidence="6 8">NCTC10125</strain>
    </source>
</reference>
<organism evidence="6 8">
    <name type="scientific">Mesomycoplasma dispar</name>
    <dbReference type="NCBI Taxonomy" id="86660"/>
    <lineage>
        <taxon>Bacteria</taxon>
        <taxon>Bacillati</taxon>
        <taxon>Mycoplasmatota</taxon>
        <taxon>Mycoplasmoidales</taxon>
        <taxon>Metamycoplasmataceae</taxon>
        <taxon>Mesomycoplasma</taxon>
    </lineage>
</organism>
<dbReference type="RefSeq" id="WP_044635366.1">
    <property type="nucleotide sequence ID" value="NZ_CP007229.1"/>
</dbReference>
<dbReference type="InterPro" id="IPR011344">
    <property type="entry name" value="ssDNA-bd"/>
</dbReference>
<dbReference type="CDD" id="cd04496">
    <property type="entry name" value="SSB_OBF"/>
    <property type="match status" value="1"/>
</dbReference>
<dbReference type="InterPro" id="IPR000424">
    <property type="entry name" value="Primosome_PriB/ssb"/>
</dbReference>
<keyword evidence="1 2" id="KW-0238">DNA-binding</keyword>
<dbReference type="Pfam" id="PF00436">
    <property type="entry name" value="SSB"/>
    <property type="match status" value="1"/>
</dbReference>
<protein>
    <recommendedName>
        <fullName evidence="3">Single-stranded DNA-binding protein</fullName>
    </recommendedName>
</protein>
<keyword evidence="7" id="KW-1185">Reference proteome</keyword>
<dbReference type="InterPro" id="IPR012340">
    <property type="entry name" value="NA-bd_OB-fold"/>
</dbReference>
<dbReference type="Proteomes" id="UP000289629">
    <property type="component" value="Chromosome"/>
</dbReference>
<feature type="compositionally biased region" description="Polar residues" evidence="4">
    <location>
        <begin position="138"/>
        <end position="152"/>
    </location>
</feature>
<dbReference type="SUPFAM" id="SSF50249">
    <property type="entry name" value="Nucleic acid-binding proteins"/>
    <property type="match status" value="1"/>
</dbReference>
<dbReference type="GO" id="GO:0006260">
    <property type="term" value="P:DNA replication"/>
    <property type="evidence" value="ECO:0007669"/>
    <property type="project" value="InterPro"/>
</dbReference>
<evidence type="ECO:0000256" key="3">
    <source>
        <dbReference type="RuleBase" id="RU000524"/>
    </source>
</evidence>
<feature type="compositionally biased region" description="Acidic residues" evidence="4">
    <location>
        <begin position="162"/>
        <end position="179"/>
    </location>
</feature>
<evidence type="ECO:0000313" key="8">
    <source>
        <dbReference type="Proteomes" id="UP000289629"/>
    </source>
</evidence>
<dbReference type="Proteomes" id="UP000224629">
    <property type="component" value="Chromosome"/>
</dbReference>
<name>A0AAJ5NRU3_9BACT</name>
<proteinExistence type="predicted"/>
<evidence type="ECO:0000313" key="5">
    <source>
        <dbReference type="EMBL" id="ATP59641.1"/>
    </source>
</evidence>
<dbReference type="GO" id="GO:0003697">
    <property type="term" value="F:single-stranded DNA binding"/>
    <property type="evidence" value="ECO:0007669"/>
    <property type="project" value="InterPro"/>
</dbReference>